<sequence>MGLEFIHAYGGRRFTTYPPQPLMWGDETNAEDETPKVNIEYELPGDDWKPVTVRVPERWKPQDWPDRPVRFIDGKDQGDTITALTSADGYPVAVRLSEIGAVVVRVDHGECRREHAVTEKVVSMVADVFPWEEVEGFASALQHAGMRLLTARTLDGQPSYQFETMRRAAEHRSRDEMFELETSVLTLGRDPSIVDGPLESRLGGPEAADWPVFGVIKSHRQVYLHELGMQVLYRIKPGQRTPAFSLPNEKLPVVSWYVRLAGGPGTMPDWGLVRVEAPLRWFERAGNWDVIDLLSRTLYDYRCRDGGYRRAPVSLHPIVRAEELLGVLCTPAKLLASRFYHLTGL</sequence>
<organism evidence="1 2">
    <name type="scientific">Nitrolancea hollandica Lb</name>
    <dbReference type="NCBI Taxonomy" id="1129897"/>
    <lineage>
        <taxon>Bacteria</taxon>
        <taxon>Pseudomonadati</taxon>
        <taxon>Thermomicrobiota</taxon>
        <taxon>Thermomicrobia</taxon>
        <taxon>Sphaerobacterales</taxon>
        <taxon>Sphaerobacterineae</taxon>
        <taxon>Sphaerobacteraceae</taxon>
        <taxon>Nitrolancea</taxon>
    </lineage>
</organism>
<dbReference type="EMBL" id="CAGS01000037">
    <property type="protein sequence ID" value="CCF82577.1"/>
    <property type="molecule type" value="Genomic_DNA"/>
</dbReference>
<accession>I4ED15</accession>
<comment type="caution">
    <text evidence="1">The sequence shown here is derived from an EMBL/GenBank/DDBJ whole genome shotgun (WGS) entry which is preliminary data.</text>
</comment>
<proteinExistence type="predicted"/>
<keyword evidence="2" id="KW-1185">Reference proteome</keyword>
<dbReference type="OrthoDB" id="505560at2"/>
<dbReference type="RefSeq" id="WP_008474741.1">
    <property type="nucleotide sequence ID" value="NZ_CAGS01000037.1"/>
</dbReference>
<reference evidence="1 2" key="1">
    <citation type="journal article" date="2012" name="ISME J.">
        <title>Nitrification expanded: discovery, physiology and genomics of a nitrite-oxidizing bacterium from the phylum Chloroflexi.</title>
        <authorList>
            <person name="Sorokin D.Y."/>
            <person name="Lucker S."/>
            <person name="Vejmelkova D."/>
            <person name="Kostrikina N.A."/>
            <person name="Kleerebezem R."/>
            <person name="Rijpstra W.I."/>
            <person name="Damste J.S."/>
            <person name="Le Paslier D."/>
            <person name="Muyzer G."/>
            <person name="Wagner M."/>
            <person name="van Loosdrecht M.C."/>
            <person name="Daims H."/>
        </authorList>
    </citation>
    <scope>NUCLEOTIDE SEQUENCE [LARGE SCALE GENOMIC DNA]</scope>
    <source>
        <strain evidence="2">none</strain>
    </source>
</reference>
<dbReference type="Proteomes" id="UP000004221">
    <property type="component" value="Unassembled WGS sequence"/>
</dbReference>
<dbReference type="SUPFAM" id="SSF53098">
    <property type="entry name" value="Ribonuclease H-like"/>
    <property type="match status" value="1"/>
</dbReference>
<evidence type="ECO:0000313" key="2">
    <source>
        <dbReference type="Proteomes" id="UP000004221"/>
    </source>
</evidence>
<name>I4ED15_9BACT</name>
<dbReference type="AlphaFoldDB" id="I4ED15"/>
<dbReference type="InterPro" id="IPR012337">
    <property type="entry name" value="RNaseH-like_sf"/>
</dbReference>
<gene>
    <name evidence="1" type="ORF">NITHO_1310005</name>
</gene>
<protein>
    <recommendedName>
        <fullName evidence="3">NurA domain-containing protein</fullName>
    </recommendedName>
</protein>
<evidence type="ECO:0008006" key="3">
    <source>
        <dbReference type="Google" id="ProtNLM"/>
    </source>
</evidence>
<evidence type="ECO:0000313" key="1">
    <source>
        <dbReference type="EMBL" id="CCF82577.1"/>
    </source>
</evidence>